<dbReference type="InterPro" id="IPR036102">
    <property type="entry name" value="OsmC/Ohrsf"/>
</dbReference>
<dbReference type="InterPro" id="IPR015946">
    <property type="entry name" value="KH_dom-like_a/b"/>
</dbReference>
<dbReference type="EMBL" id="SNVI01000002">
    <property type="protein sequence ID" value="TFE39598.1"/>
    <property type="molecule type" value="Genomic_DNA"/>
</dbReference>
<dbReference type="InterPro" id="IPR003718">
    <property type="entry name" value="OsmC/Ohr_fam"/>
</dbReference>
<dbReference type="Proteomes" id="UP000297385">
    <property type="component" value="Unassembled WGS sequence"/>
</dbReference>
<dbReference type="GO" id="GO:0006979">
    <property type="term" value="P:response to oxidative stress"/>
    <property type="evidence" value="ECO:0007669"/>
    <property type="project" value="InterPro"/>
</dbReference>
<dbReference type="InterPro" id="IPR019953">
    <property type="entry name" value="OHR"/>
</dbReference>
<comment type="similarity">
    <text evidence="1">Belongs to the OsmC/Ohr family.</text>
</comment>
<comment type="caution">
    <text evidence="2">The sequence shown here is derived from an EMBL/GenBank/DDBJ whole genome shotgun (WGS) entry which is preliminary data.</text>
</comment>
<dbReference type="AlphaFoldDB" id="A0A4Y8MQB2"/>
<evidence type="ECO:0000313" key="2">
    <source>
        <dbReference type="EMBL" id="TFE39598.1"/>
    </source>
</evidence>
<dbReference type="PANTHER" id="PTHR33797:SF2">
    <property type="entry name" value="ORGANIC HYDROPEROXIDE RESISTANCE PROTEIN-LIKE"/>
    <property type="match status" value="1"/>
</dbReference>
<dbReference type="SUPFAM" id="SSF82784">
    <property type="entry name" value="OsmC-like"/>
    <property type="match status" value="1"/>
</dbReference>
<gene>
    <name evidence="2" type="ORF">E2553_22520</name>
</gene>
<evidence type="ECO:0000256" key="1">
    <source>
        <dbReference type="ARBA" id="ARBA00007378"/>
    </source>
</evidence>
<dbReference type="PANTHER" id="PTHR33797">
    <property type="entry name" value="ORGANIC HYDROPEROXIDE RESISTANCE PROTEIN-LIKE"/>
    <property type="match status" value="1"/>
</dbReference>
<dbReference type="RefSeq" id="WP_134460319.1">
    <property type="nucleotide sequence ID" value="NZ_JBHMFL010000162.1"/>
</dbReference>
<proteinExistence type="inferred from homology"/>
<dbReference type="Pfam" id="PF02566">
    <property type="entry name" value="OsmC"/>
    <property type="match status" value="1"/>
</dbReference>
<accession>A0A4Y8MQB2</accession>
<dbReference type="Gene3D" id="3.30.300.20">
    <property type="match status" value="1"/>
</dbReference>
<reference evidence="2 3" key="1">
    <citation type="submission" date="2019-03" db="EMBL/GenBank/DDBJ databases">
        <title>Complete Genome Sequence of Paraburkholderia dipogonis ICMP 19430T, a Nitrogen-fixing Symbiont of the South African Invasive Legume Dipogon lignosus in New Zealand.</title>
        <authorList>
            <person name="De Meyer S.E."/>
        </authorList>
    </citation>
    <scope>NUCLEOTIDE SEQUENCE [LARGE SCALE GENOMIC DNA]</scope>
    <source>
        <strain evidence="2 3">ICMP 19430</strain>
    </source>
</reference>
<sequence>MTKIEKVLLTGKTHTTFSGRGGRVDLNLSAGKGAGADISFPAVEAHPTAEQLFAGAWSACYISAIGLVAQAKKVTLPSDLSVDIEVDLGMTGEAYLLQARFNVSVPGVAREVAEAIAHEAHQICPYSKATRGNIDVLVNVA</sequence>
<organism evidence="2 3">
    <name type="scientific">Paraburkholderia dipogonis</name>
    <dbReference type="NCBI Taxonomy" id="1211383"/>
    <lineage>
        <taxon>Bacteria</taxon>
        <taxon>Pseudomonadati</taxon>
        <taxon>Pseudomonadota</taxon>
        <taxon>Betaproteobacteria</taxon>
        <taxon>Burkholderiales</taxon>
        <taxon>Burkholderiaceae</taxon>
        <taxon>Paraburkholderia</taxon>
    </lineage>
</organism>
<name>A0A4Y8MQB2_9BURK</name>
<dbReference type="NCBIfam" id="TIGR03561">
    <property type="entry name" value="organ_hyd_perox"/>
    <property type="match status" value="1"/>
</dbReference>
<evidence type="ECO:0000313" key="3">
    <source>
        <dbReference type="Proteomes" id="UP000297385"/>
    </source>
</evidence>
<protein>
    <submittedName>
        <fullName evidence="2">Ohr family peroxiredoxin</fullName>
    </submittedName>
</protein>
<dbReference type="GeneID" id="97304145"/>